<dbReference type="EMBL" id="RYZS01000001">
    <property type="protein sequence ID" value="RVU96065.1"/>
    <property type="molecule type" value="Genomic_DNA"/>
</dbReference>
<keyword evidence="1" id="KW-1133">Transmembrane helix</keyword>
<keyword evidence="1" id="KW-0812">Transmembrane</keyword>
<protein>
    <submittedName>
        <fullName evidence="2">Type II secretion system protein</fullName>
    </submittedName>
</protein>
<dbReference type="NCBIfam" id="NF041013">
    <property type="entry name" value="T4P_ComGE"/>
    <property type="match status" value="1"/>
</dbReference>
<reference evidence="2 3" key="1">
    <citation type="submission" date="2018-12" db="EMBL/GenBank/DDBJ databases">
        <title>A novel vanA-carrying plasmid in a clinical isolate of Enterococcus avium.</title>
        <authorList>
            <person name="Bernasconi O.J."/>
            <person name="Luzzaro F."/>
            <person name="Endimiani A."/>
        </authorList>
    </citation>
    <scope>NUCLEOTIDE SEQUENCE [LARGE SCALE GENOMIC DNA]</scope>
    <source>
        <strain evidence="2 3">LC0559/18</strain>
    </source>
</reference>
<dbReference type="InterPro" id="IPR053468">
    <property type="entry name" value="ComGE-like"/>
</dbReference>
<comment type="caution">
    <text evidence="2">The sequence shown here is derived from an EMBL/GenBank/DDBJ whole genome shotgun (WGS) entry which is preliminary data.</text>
</comment>
<evidence type="ECO:0000313" key="2">
    <source>
        <dbReference type="EMBL" id="RVU96065.1"/>
    </source>
</evidence>
<sequence>MKEKLSPISFRWEVVVLKGNKGYILLESLVSLTILLIIVASYVGVTVQMQKESRQRLATLENYRDLYTETRRCRLHFLEMQGSQIEISVEKGIAIHQQGGIVIVKK</sequence>
<proteinExistence type="predicted"/>
<organism evidence="2 3">
    <name type="scientific">Enterococcus avium</name>
    <name type="common">Streptococcus avium</name>
    <dbReference type="NCBI Taxonomy" id="33945"/>
    <lineage>
        <taxon>Bacteria</taxon>
        <taxon>Bacillati</taxon>
        <taxon>Bacillota</taxon>
        <taxon>Bacilli</taxon>
        <taxon>Lactobacillales</taxon>
        <taxon>Enterococcaceae</taxon>
        <taxon>Enterococcus</taxon>
    </lineage>
</organism>
<dbReference type="AlphaFoldDB" id="A0A437UR04"/>
<evidence type="ECO:0000256" key="1">
    <source>
        <dbReference type="SAM" id="Phobius"/>
    </source>
</evidence>
<keyword evidence="1" id="KW-0472">Membrane</keyword>
<gene>
    <name evidence="2" type="ORF">EK398_15115</name>
</gene>
<accession>A0A437UR04</accession>
<dbReference type="Proteomes" id="UP000288388">
    <property type="component" value="Unassembled WGS sequence"/>
</dbReference>
<name>A0A437UR04_ENTAV</name>
<evidence type="ECO:0000313" key="3">
    <source>
        <dbReference type="Proteomes" id="UP000288388"/>
    </source>
</evidence>
<feature type="transmembrane region" description="Helical" evidence="1">
    <location>
        <begin position="23"/>
        <end position="47"/>
    </location>
</feature>